<evidence type="ECO:0000313" key="2">
    <source>
        <dbReference type="EMBL" id="ALO41679.1"/>
    </source>
</evidence>
<reference evidence="3" key="1">
    <citation type="submission" date="2015-11" db="EMBL/GenBank/DDBJ databases">
        <authorList>
            <person name="Kim K.M."/>
        </authorList>
    </citation>
    <scope>NUCLEOTIDE SEQUENCE [LARGE SCALE GENOMIC DNA]</scope>
    <source>
        <strain evidence="3">KCTC 12086</strain>
    </source>
</reference>
<dbReference type="OrthoDB" id="9796655at2"/>
<organism evidence="2 3">
    <name type="scientific">Pseudoalteromonas phenolica</name>
    <dbReference type="NCBI Taxonomy" id="161398"/>
    <lineage>
        <taxon>Bacteria</taxon>
        <taxon>Pseudomonadati</taxon>
        <taxon>Pseudomonadota</taxon>
        <taxon>Gammaproteobacteria</taxon>
        <taxon>Alteromonadales</taxon>
        <taxon>Pseudoalteromonadaceae</taxon>
        <taxon>Pseudoalteromonas</taxon>
    </lineage>
</organism>
<sequence>MLKTIKSLAISSVLISAAYFSSAAIAKGFQEVSVACFPVSSGFPWIEEATNQSDFNYLVSKCEAQGGQVTIY</sequence>
<dbReference type="RefSeq" id="WP_058029396.1">
    <property type="nucleotide sequence ID" value="NZ_CP013187.1"/>
</dbReference>
<dbReference type="AlphaFoldDB" id="A0A0S2K0S8"/>
<dbReference type="PATRIC" id="fig|161398.10.peg.1184"/>
<keyword evidence="3" id="KW-1185">Reference proteome</keyword>
<feature type="chain" id="PRO_5006600931" evidence="1">
    <location>
        <begin position="27"/>
        <end position="72"/>
    </location>
</feature>
<gene>
    <name evidence="2" type="ORF">PP2015_1163</name>
</gene>
<proteinExistence type="predicted"/>
<evidence type="ECO:0000256" key="1">
    <source>
        <dbReference type="SAM" id="SignalP"/>
    </source>
</evidence>
<keyword evidence="1" id="KW-0732">Signal</keyword>
<dbReference type="Proteomes" id="UP000061457">
    <property type="component" value="Chromosome I"/>
</dbReference>
<feature type="signal peptide" evidence="1">
    <location>
        <begin position="1"/>
        <end position="26"/>
    </location>
</feature>
<accession>A0A0S2K0S8</accession>
<name>A0A0S2K0S8_9GAMM</name>
<dbReference type="EMBL" id="CP013187">
    <property type="protein sequence ID" value="ALO41679.1"/>
    <property type="molecule type" value="Genomic_DNA"/>
</dbReference>
<dbReference type="KEGG" id="pphe:PP2015_1163"/>
<evidence type="ECO:0000313" key="3">
    <source>
        <dbReference type="Proteomes" id="UP000061457"/>
    </source>
</evidence>
<protein>
    <submittedName>
        <fullName evidence="2">Uncharacterized protein</fullName>
    </submittedName>
</protein>